<accession>A0A284QJX4</accession>
<dbReference type="Proteomes" id="UP000219338">
    <property type="component" value="Unassembled WGS sequence"/>
</dbReference>
<dbReference type="EMBL" id="FUEG01000001">
    <property type="protein sequence ID" value="SJK96760.1"/>
    <property type="molecule type" value="Genomic_DNA"/>
</dbReference>
<evidence type="ECO:0000313" key="1">
    <source>
        <dbReference type="EMBL" id="SJK96760.1"/>
    </source>
</evidence>
<keyword evidence="2" id="KW-1185">Reference proteome</keyword>
<evidence type="ECO:0000313" key="2">
    <source>
        <dbReference type="Proteomes" id="UP000219338"/>
    </source>
</evidence>
<dbReference type="OrthoDB" id="10602350at2759"/>
<protein>
    <submittedName>
        <fullName evidence="1">Uncharacterized protein</fullName>
    </submittedName>
</protein>
<gene>
    <name evidence="1" type="ORF">ARMOST_00005</name>
</gene>
<dbReference type="AlphaFoldDB" id="A0A284QJX4"/>
<sequence length="77" mass="8590">MSVNFAQLSSVSAILFVPIPPYKHNAIKNKMYFLAVQWRTPGPDSNEVTKQVGGNPVDPRLLSLTKSEWPGAYEQQT</sequence>
<organism evidence="1 2">
    <name type="scientific">Armillaria ostoyae</name>
    <name type="common">Armillaria root rot fungus</name>
    <dbReference type="NCBI Taxonomy" id="47428"/>
    <lineage>
        <taxon>Eukaryota</taxon>
        <taxon>Fungi</taxon>
        <taxon>Dikarya</taxon>
        <taxon>Basidiomycota</taxon>
        <taxon>Agaricomycotina</taxon>
        <taxon>Agaricomycetes</taxon>
        <taxon>Agaricomycetidae</taxon>
        <taxon>Agaricales</taxon>
        <taxon>Marasmiineae</taxon>
        <taxon>Physalacriaceae</taxon>
        <taxon>Armillaria</taxon>
    </lineage>
</organism>
<name>A0A284QJX4_ARMOS</name>
<proteinExistence type="predicted"/>
<reference evidence="2" key="1">
    <citation type="journal article" date="2017" name="Nat. Ecol. Evol.">
        <title>Genome expansion and lineage-specific genetic innovations in the forest pathogenic fungi Armillaria.</title>
        <authorList>
            <person name="Sipos G."/>
            <person name="Prasanna A.N."/>
            <person name="Walter M.C."/>
            <person name="O'Connor E."/>
            <person name="Balint B."/>
            <person name="Krizsan K."/>
            <person name="Kiss B."/>
            <person name="Hess J."/>
            <person name="Varga T."/>
            <person name="Slot J."/>
            <person name="Riley R."/>
            <person name="Boka B."/>
            <person name="Rigling D."/>
            <person name="Barry K."/>
            <person name="Lee J."/>
            <person name="Mihaltcheva S."/>
            <person name="LaButti K."/>
            <person name="Lipzen A."/>
            <person name="Waldron R."/>
            <person name="Moloney N.M."/>
            <person name="Sperisen C."/>
            <person name="Kredics L."/>
            <person name="Vagvoelgyi C."/>
            <person name="Patrignani A."/>
            <person name="Fitzpatrick D."/>
            <person name="Nagy I."/>
            <person name="Doyle S."/>
            <person name="Anderson J.B."/>
            <person name="Grigoriev I.V."/>
            <person name="Gueldener U."/>
            <person name="Muensterkoetter M."/>
            <person name="Nagy L.G."/>
        </authorList>
    </citation>
    <scope>NUCLEOTIDE SEQUENCE [LARGE SCALE GENOMIC DNA]</scope>
    <source>
        <strain evidence="2">C18/9</strain>
    </source>
</reference>